<dbReference type="OrthoDB" id="2664405at2"/>
<proteinExistence type="predicted"/>
<dbReference type="eggNOG" id="ENOG5032X8S">
    <property type="taxonomic scope" value="Bacteria"/>
</dbReference>
<evidence type="ECO:0000313" key="3">
    <source>
        <dbReference type="Proteomes" id="UP000028123"/>
    </source>
</evidence>
<keyword evidence="3" id="KW-1185">Reference proteome</keyword>
<feature type="transmembrane region" description="Helical" evidence="1">
    <location>
        <begin position="236"/>
        <end position="259"/>
    </location>
</feature>
<feature type="transmembrane region" description="Helical" evidence="1">
    <location>
        <begin position="206"/>
        <end position="229"/>
    </location>
</feature>
<dbReference type="RefSeq" id="WP_036691222.1">
    <property type="nucleotide sequence ID" value="NZ_JNVM01000038.1"/>
</dbReference>
<feature type="transmembrane region" description="Helical" evidence="1">
    <location>
        <begin position="106"/>
        <end position="128"/>
    </location>
</feature>
<dbReference type="Proteomes" id="UP000028123">
    <property type="component" value="Unassembled WGS sequence"/>
</dbReference>
<keyword evidence="1" id="KW-0812">Transmembrane</keyword>
<gene>
    <name evidence="2" type="ORF">ET33_23220</name>
</gene>
<comment type="caution">
    <text evidence="2">The sequence shown here is derived from an EMBL/GenBank/DDBJ whole genome shotgun (WGS) entry which is preliminary data.</text>
</comment>
<evidence type="ECO:0000256" key="1">
    <source>
        <dbReference type="SAM" id="Phobius"/>
    </source>
</evidence>
<feature type="transmembrane region" description="Helical" evidence="1">
    <location>
        <begin position="265"/>
        <end position="286"/>
    </location>
</feature>
<name>A0A081NVH1_9BACL</name>
<feature type="transmembrane region" description="Helical" evidence="1">
    <location>
        <begin position="179"/>
        <end position="200"/>
    </location>
</feature>
<keyword evidence="1" id="KW-0472">Membrane</keyword>
<feature type="transmembrane region" description="Helical" evidence="1">
    <location>
        <begin position="134"/>
        <end position="153"/>
    </location>
</feature>
<organism evidence="2 3">
    <name type="scientific">Paenibacillus tyrfis</name>
    <dbReference type="NCBI Taxonomy" id="1501230"/>
    <lineage>
        <taxon>Bacteria</taxon>
        <taxon>Bacillati</taxon>
        <taxon>Bacillota</taxon>
        <taxon>Bacilli</taxon>
        <taxon>Bacillales</taxon>
        <taxon>Paenibacillaceae</taxon>
        <taxon>Paenibacillus</taxon>
    </lineage>
</organism>
<protein>
    <submittedName>
        <fullName evidence="2">Uncharacterized protein</fullName>
    </submittedName>
</protein>
<accession>A0A081NVH1</accession>
<sequence length="304" mass="33410">MERRNPPGERIQDIWKELEPIFHEEADKGDAGGWGREVFEETARGLERYRVAGPSDEQTKALLARLTPQAAEPERPRFADRLPHAEPGSAPLWVALIRFIAPQVRLFSKAFWIVSAVIMIFGALAMPLVGRNGINSFVFVSSFVAGIGVFYALRSYGTPMSKLEATFPVSPVEMMMGRLGIIILYDMILALAASVLLSLTGQSGPLFAFIIGWLAPLCFCTALAFAAIVRFGPRIGAVLSLAVWMAQFALRDVLGPFYFMSDTGYAFWGSSRMIAFVIAAILFFVACRTIRNGGKGDKGRYDPA</sequence>
<dbReference type="AlphaFoldDB" id="A0A081NVH1"/>
<keyword evidence="1" id="KW-1133">Transmembrane helix</keyword>
<reference evidence="2 3" key="1">
    <citation type="submission" date="2014-06" db="EMBL/GenBank/DDBJ databases">
        <title>Draft genome sequence of Paenibacillus sp. MSt1.</title>
        <authorList>
            <person name="Aw Y.K."/>
            <person name="Ong K.S."/>
            <person name="Gan H.M."/>
            <person name="Lee S.M."/>
        </authorList>
    </citation>
    <scope>NUCLEOTIDE SEQUENCE [LARGE SCALE GENOMIC DNA]</scope>
    <source>
        <strain evidence="2 3">MSt1</strain>
    </source>
</reference>
<evidence type="ECO:0000313" key="2">
    <source>
        <dbReference type="EMBL" id="KEQ22444.1"/>
    </source>
</evidence>
<dbReference type="EMBL" id="JNVM01000038">
    <property type="protein sequence ID" value="KEQ22444.1"/>
    <property type="molecule type" value="Genomic_DNA"/>
</dbReference>